<keyword evidence="2" id="KW-1133">Transmembrane helix</keyword>
<organism evidence="3 4">
    <name type="scientific">Chryseobacterium arthrosphaerae</name>
    <dbReference type="NCBI Taxonomy" id="651561"/>
    <lineage>
        <taxon>Bacteria</taxon>
        <taxon>Pseudomonadati</taxon>
        <taxon>Bacteroidota</taxon>
        <taxon>Flavobacteriia</taxon>
        <taxon>Flavobacteriales</taxon>
        <taxon>Weeksellaceae</taxon>
        <taxon>Chryseobacterium group</taxon>
        <taxon>Chryseobacterium</taxon>
    </lineage>
</organism>
<sequence length="201" mass="22790">MKTDSENNMMNQLFSLHFIGGGRFFLLLLLFINFQITQAVSRHDDTTSSDSSTPSATLFISEGTVVSGMEKVYIPQPKKEKTRKKAKRKESSISVKGKQKKNENLSQPVRNSNRNVLIFSSNNQSDTSLLSVSDSDKQIVMPNQHTMKFLLPDTENKIPAFIHLLDIFLKKAHHDQSFSNLSLFRNFNRPPPFIPKAPFSS</sequence>
<feature type="region of interest" description="Disordered" evidence="1">
    <location>
        <begin position="77"/>
        <end position="107"/>
    </location>
</feature>
<dbReference type="RefSeq" id="WP_065398461.1">
    <property type="nucleotide sequence ID" value="NZ_MAYG01000001.1"/>
</dbReference>
<gene>
    <name evidence="3" type="ORF">BBI00_09095</name>
</gene>
<protein>
    <submittedName>
        <fullName evidence="3">Uncharacterized protein</fullName>
    </submittedName>
</protein>
<accession>A0A1B8ZSB2</accession>
<dbReference type="Proteomes" id="UP000093432">
    <property type="component" value="Unassembled WGS sequence"/>
</dbReference>
<name>A0A1B8ZSB2_9FLAO</name>
<evidence type="ECO:0000256" key="1">
    <source>
        <dbReference type="SAM" id="MobiDB-lite"/>
    </source>
</evidence>
<proteinExistence type="predicted"/>
<reference evidence="4" key="1">
    <citation type="submission" date="2016-07" db="EMBL/GenBank/DDBJ databases">
        <authorList>
            <person name="Florea S."/>
            <person name="Webb J.S."/>
            <person name="Jaromczyk J."/>
            <person name="Schardl C.L."/>
        </authorList>
    </citation>
    <scope>NUCLEOTIDE SEQUENCE [LARGE SCALE GENOMIC DNA]</scope>
    <source>
        <strain evidence="4">CC-VM-7</strain>
    </source>
</reference>
<feature type="transmembrane region" description="Helical" evidence="2">
    <location>
        <begin position="12"/>
        <end position="32"/>
    </location>
</feature>
<dbReference type="OrthoDB" id="1263177at2"/>
<keyword evidence="2" id="KW-0472">Membrane</keyword>
<dbReference type="EMBL" id="MAYG01000001">
    <property type="protein sequence ID" value="OCA74472.1"/>
    <property type="molecule type" value="Genomic_DNA"/>
</dbReference>
<dbReference type="AlphaFoldDB" id="A0A1B8ZSB2"/>
<keyword evidence="2" id="KW-0812">Transmembrane</keyword>
<evidence type="ECO:0000313" key="3">
    <source>
        <dbReference type="EMBL" id="OCA74472.1"/>
    </source>
</evidence>
<comment type="caution">
    <text evidence="3">The sequence shown here is derived from an EMBL/GenBank/DDBJ whole genome shotgun (WGS) entry which is preliminary data.</text>
</comment>
<evidence type="ECO:0000256" key="2">
    <source>
        <dbReference type="SAM" id="Phobius"/>
    </source>
</evidence>
<evidence type="ECO:0000313" key="4">
    <source>
        <dbReference type="Proteomes" id="UP000093432"/>
    </source>
</evidence>